<accession>A0A2N0ZAK7</accession>
<dbReference type="RefSeq" id="WP_066194409.1">
    <property type="nucleotide sequence ID" value="NZ_JARSFA010000052.1"/>
</dbReference>
<evidence type="ECO:0000256" key="2">
    <source>
        <dbReference type="ARBA" id="ARBA00023125"/>
    </source>
</evidence>
<dbReference type="Pfam" id="PF00440">
    <property type="entry name" value="TetR_N"/>
    <property type="match status" value="1"/>
</dbReference>
<evidence type="ECO:0000313" key="6">
    <source>
        <dbReference type="Proteomes" id="UP000233343"/>
    </source>
</evidence>
<dbReference type="AlphaFoldDB" id="A0A2N0ZAK7"/>
<dbReference type="InterPro" id="IPR050624">
    <property type="entry name" value="HTH-type_Tx_Regulator"/>
</dbReference>
<evidence type="ECO:0000259" key="4">
    <source>
        <dbReference type="PROSITE" id="PS50977"/>
    </source>
</evidence>
<sequence>MSEKQDLRITRTRIYLKEALLDLISEIGYEAITIQKIADRALINRATFYLHYKDKHDLLDTVCAETFDKLRNSIKPCKYVQQKTVKLDTFEKTIETIFREIDNNRKFFKVMLSVERGNAFRFDLQKVIKEKFDLEFMNYGIQEVKLAIPPNFLTTFISSALVGIIKWWLEDGNHIPLESITKDTVKLYSLGPLRTAGFTIIN</sequence>
<dbReference type="Pfam" id="PF14278">
    <property type="entry name" value="TetR_C_8"/>
    <property type="match status" value="1"/>
</dbReference>
<comment type="caution">
    <text evidence="5">The sequence shown here is derived from an EMBL/GenBank/DDBJ whole genome shotgun (WGS) entry which is preliminary data.</text>
</comment>
<evidence type="ECO:0000256" key="1">
    <source>
        <dbReference type="ARBA" id="ARBA00022491"/>
    </source>
</evidence>
<keyword evidence="6" id="KW-1185">Reference proteome</keyword>
<gene>
    <name evidence="5" type="ORF">CWS20_23505</name>
</gene>
<dbReference type="PANTHER" id="PTHR43479:SF7">
    <property type="entry name" value="TETR-FAMILY TRANSCRIPTIONAL REGULATOR"/>
    <property type="match status" value="1"/>
</dbReference>
<dbReference type="InterPro" id="IPR039532">
    <property type="entry name" value="TetR_C_Firmicutes"/>
</dbReference>
<keyword evidence="1" id="KW-0678">Repressor</keyword>
<feature type="domain" description="HTH tetR-type" evidence="4">
    <location>
        <begin position="10"/>
        <end position="70"/>
    </location>
</feature>
<reference evidence="5 6" key="1">
    <citation type="journal article" date="2010" name="Int. J. Syst. Evol. Microbiol.">
        <title>Bacillus horneckiae sp. nov., isolated from a spacecraft-assembly clean room.</title>
        <authorList>
            <person name="Vaishampayan P."/>
            <person name="Probst A."/>
            <person name="Krishnamurthi S."/>
            <person name="Ghosh S."/>
            <person name="Osman S."/>
            <person name="McDowall A."/>
            <person name="Ruckmani A."/>
            <person name="Mayilraj S."/>
            <person name="Venkateswaran K."/>
        </authorList>
    </citation>
    <scope>NUCLEOTIDE SEQUENCE [LARGE SCALE GENOMIC DNA]</scope>
    <source>
        <strain evidence="6">1PO1SC</strain>
    </source>
</reference>
<dbReference type="Proteomes" id="UP000233343">
    <property type="component" value="Unassembled WGS sequence"/>
</dbReference>
<dbReference type="PRINTS" id="PR00455">
    <property type="entry name" value="HTHTETR"/>
</dbReference>
<organism evidence="5 6">
    <name type="scientific">Cytobacillus horneckiae</name>
    <dbReference type="NCBI Taxonomy" id="549687"/>
    <lineage>
        <taxon>Bacteria</taxon>
        <taxon>Bacillati</taxon>
        <taxon>Bacillota</taxon>
        <taxon>Bacilli</taxon>
        <taxon>Bacillales</taxon>
        <taxon>Bacillaceae</taxon>
        <taxon>Cytobacillus</taxon>
    </lineage>
</organism>
<dbReference type="EMBL" id="PISD01000065">
    <property type="protein sequence ID" value="PKG26533.1"/>
    <property type="molecule type" value="Genomic_DNA"/>
</dbReference>
<dbReference type="PROSITE" id="PS50977">
    <property type="entry name" value="HTH_TETR_2"/>
    <property type="match status" value="1"/>
</dbReference>
<evidence type="ECO:0000256" key="3">
    <source>
        <dbReference type="PROSITE-ProRule" id="PRU00335"/>
    </source>
</evidence>
<keyword evidence="2 3" id="KW-0238">DNA-binding</keyword>
<dbReference type="InterPro" id="IPR001647">
    <property type="entry name" value="HTH_TetR"/>
</dbReference>
<feature type="DNA-binding region" description="H-T-H motif" evidence="3">
    <location>
        <begin position="33"/>
        <end position="52"/>
    </location>
</feature>
<dbReference type="GO" id="GO:0003677">
    <property type="term" value="F:DNA binding"/>
    <property type="evidence" value="ECO:0007669"/>
    <property type="project" value="UniProtKB-UniRule"/>
</dbReference>
<dbReference type="InterPro" id="IPR009057">
    <property type="entry name" value="Homeodomain-like_sf"/>
</dbReference>
<dbReference type="Gene3D" id="1.10.357.10">
    <property type="entry name" value="Tetracycline Repressor, domain 2"/>
    <property type="match status" value="1"/>
</dbReference>
<evidence type="ECO:0000313" key="5">
    <source>
        <dbReference type="EMBL" id="PKG26533.1"/>
    </source>
</evidence>
<protein>
    <submittedName>
        <fullName evidence="5">TetR/AcrR family transcriptional regulator</fullName>
    </submittedName>
</protein>
<name>A0A2N0ZAK7_9BACI</name>
<proteinExistence type="predicted"/>
<dbReference type="PANTHER" id="PTHR43479">
    <property type="entry name" value="ACREF/ENVCD OPERON REPRESSOR-RELATED"/>
    <property type="match status" value="1"/>
</dbReference>
<dbReference type="SUPFAM" id="SSF46689">
    <property type="entry name" value="Homeodomain-like"/>
    <property type="match status" value="1"/>
</dbReference>